<dbReference type="InterPro" id="IPR003658">
    <property type="entry name" value="Anti-sigma_ant"/>
</dbReference>
<dbReference type="RefSeq" id="WP_204007604.1">
    <property type="nucleotide sequence ID" value="NZ_BOPG01000075.1"/>
</dbReference>
<dbReference type="GO" id="GO:0043856">
    <property type="term" value="F:anti-sigma factor antagonist activity"/>
    <property type="evidence" value="ECO:0007669"/>
    <property type="project" value="InterPro"/>
</dbReference>
<comment type="similarity">
    <text evidence="1 2">Belongs to the anti-sigma-factor antagonist family.</text>
</comment>
<dbReference type="InterPro" id="IPR036513">
    <property type="entry name" value="STAS_dom_sf"/>
</dbReference>
<protein>
    <recommendedName>
        <fullName evidence="2">Anti-sigma factor antagonist</fullName>
    </recommendedName>
</protein>
<evidence type="ECO:0000313" key="4">
    <source>
        <dbReference type="EMBL" id="GIJ62147.1"/>
    </source>
</evidence>
<evidence type="ECO:0000256" key="1">
    <source>
        <dbReference type="ARBA" id="ARBA00009013"/>
    </source>
</evidence>
<reference evidence="4" key="1">
    <citation type="submission" date="2021-01" db="EMBL/GenBank/DDBJ databases">
        <title>Whole genome shotgun sequence of Virgisporangium aurantiacum NBRC 16421.</title>
        <authorList>
            <person name="Komaki H."/>
            <person name="Tamura T."/>
        </authorList>
    </citation>
    <scope>NUCLEOTIDE SEQUENCE</scope>
    <source>
        <strain evidence="4">NBRC 16421</strain>
    </source>
</reference>
<evidence type="ECO:0000313" key="5">
    <source>
        <dbReference type="Proteomes" id="UP000612585"/>
    </source>
</evidence>
<dbReference type="PANTHER" id="PTHR33495:SF2">
    <property type="entry name" value="ANTI-SIGMA FACTOR ANTAGONIST TM_1081-RELATED"/>
    <property type="match status" value="1"/>
</dbReference>
<keyword evidence="5" id="KW-1185">Reference proteome</keyword>
<name>A0A8J3ZDT0_9ACTN</name>
<dbReference type="CDD" id="cd07043">
    <property type="entry name" value="STAS_anti-anti-sigma_factors"/>
    <property type="match status" value="1"/>
</dbReference>
<dbReference type="PANTHER" id="PTHR33495">
    <property type="entry name" value="ANTI-SIGMA FACTOR ANTAGONIST TM_1081-RELATED-RELATED"/>
    <property type="match status" value="1"/>
</dbReference>
<dbReference type="SUPFAM" id="SSF52091">
    <property type="entry name" value="SpoIIaa-like"/>
    <property type="match status" value="1"/>
</dbReference>
<dbReference type="PROSITE" id="PS50801">
    <property type="entry name" value="STAS"/>
    <property type="match status" value="1"/>
</dbReference>
<dbReference type="AlphaFoldDB" id="A0A8J3ZDT0"/>
<evidence type="ECO:0000259" key="3">
    <source>
        <dbReference type="PROSITE" id="PS50801"/>
    </source>
</evidence>
<gene>
    <name evidence="4" type="ORF">Vau01_096630</name>
</gene>
<organism evidence="4 5">
    <name type="scientific">Virgisporangium aurantiacum</name>
    <dbReference type="NCBI Taxonomy" id="175570"/>
    <lineage>
        <taxon>Bacteria</taxon>
        <taxon>Bacillati</taxon>
        <taxon>Actinomycetota</taxon>
        <taxon>Actinomycetes</taxon>
        <taxon>Micromonosporales</taxon>
        <taxon>Micromonosporaceae</taxon>
        <taxon>Virgisporangium</taxon>
    </lineage>
</organism>
<feature type="domain" description="STAS" evidence="3">
    <location>
        <begin position="11"/>
        <end position="109"/>
    </location>
</feature>
<dbReference type="NCBIfam" id="TIGR00377">
    <property type="entry name" value="ant_ant_sig"/>
    <property type="match status" value="1"/>
</dbReference>
<accession>A0A8J3ZDT0</accession>
<sequence length="109" mass="11498">MQTISIGGVGDGTMTVMLRGEVDFTNAAPLVDAVRGAVAERCPTAVLVDIVEVTFLDSSGMSMLVHAMRAAREVGAEFRVERPSDRVFDQLRLAGLLEAFGLGIASDDG</sequence>
<evidence type="ECO:0000256" key="2">
    <source>
        <dbReference type="RuleBase" id="RU003749"/>
    </source>
</evidence>
<dbReference type="EMBL" id="BOPG01000075">
    <property type="protein sequence ID" value="GIJ62147.1"/>
    <property type="molecule type" value="Genomic_DNA"/>
</dbReference>
<dbReference type="InterPro" id="IPR002645">
    <property type="entry name" value="STAS_dom"/>
</dbReference>
<dbReference type="Gene3D" id="3.30.750.24">
    <property type="entry name" value="STAS domain"/>
    <property type="match status" value="1"/>
</dbReference>
<dbReference type="Pfam" id="PF01740">
    <property type="entry name" value="STAS"/>
    <property type="match status" value="1"/>
</dbReference>
<comment type="caution">
    <text evidence="4">The sequence shown here is derived from an EMBL/GenBank/DDBJ whole genome shotgun (WGS) entry which is preliminary data.</text>
</comment>
<proteinExistence type="inferred from homology"/>
<dbReference type="Proteomes" id="UP000612585">
    <property type="component" value="Unassembled WGS sequence"/>
</dbReference>